<dbReference type="EMBL" id="OU963862">
    <property type="protein sequence ID" value="CAH0382184.1"/>
    <property type="molecule type" value="Genomic_DNA"/>
</dbReference>
<keyword evidence="16" id="KW-1185">Reference proteome</keyword>
<evidence type="ECO:0000256" key="2">
    <source>
        <dbReference type="ARBA" id="ARBA00004760"/>
    </source>
</evidence>
<dbReference type="Gene3D" id="3.90.1150.10">
    <property type="entry name" value="Aspartate Aminotransferase, domain 1"/>
    <property type="match status" value="1"/>
</dbReference>
<evidence type="ECO:0000313" key="15">
    <source>
        <dbReference type="EMBL" id="CAH0382184.1"/>
    </source>
</evidence>
<dbReference type="InterPro" id="IPR004839">
    <property type="entry name" value="Aminotransferase_I/II_large"/>
</dbReference>
<dbReference type="AlphaFoldDB" id="A0A9P0A181"/>
<comment type="pathway">
    <text evidence="2">Lipid metabolism; sphingolipid metabolism.</text>
</comment>
<keyword evidence="8" id="KW-0746">Sphingolipid metabolism</keyword>
<dbReference type="GO" id="GO:0016020">
    <property type="term" value="C:membrane"/>
    <property type="evidence" value="ECO:0007669"/>
    <property type="project" value="GOC"/>
</dbReference>
<dbReference type="InterPro" id="IPR015421">
    <property type="entry name" value="PyrdxlP-dep_Trfase_major"/>
</dbReference>
<evidence type="ECO:0000256" key="1">
    <source>
        <dbReference type="ARBA" id="ARBA00001933"/>
    </source>
</evidence>
<gene>
    <name evidence="15" type="ORF">BEMITA_LOCUS1759</name>
</gene>
<protein>
    <recommendedName>
        <fullName evidence="11">Serine palmitoyltransferase 1</fullName>
        <ecNumber evidence="5">2.3.1.50</ecNumber>
    </recommendedName>
    <alternativeName>
        <fullName evidence="12">Long chain base biosynthesis protein 1</fullName>
    </alternativeName>
    <alternativeName>
        <fullName evidence="13">Serine-palmitoyl-CoA transferase 1</fullName>
    </alternativeName>
</protein>
<evidence type="ECO:0000256" key="6">
    <source>
        <dbReference type="ARBA" id="ARBA00022679"/>
    </source>
</evidence>
<proteinExistence type="inferred from homology"/>
<evidence type="ECO:0000256" key="12">
    <source>
        <dbReference type="ARBA" id="ARBA00041765"/>
    </source>
</evidence>
<dbReference type="SUPFAM" id="SSF53383">
    <property type="entry name" value="PLP-dependent transferases"/>
    <property type="match status" value="1"/>
</dbReference>
<evidence type="ECO:0000256" key="4">
    <source>
        <dbReference type="ARBA" id="ARBA00008392"/>
    </source>
</evidence>
<organism evidence="15 16">
    <name type="scientific">Bemisia tabaci</name>
    <name type="common">Sweetpotato whitefly</name>
    <name type="synonym">Aleurodes tabaci</name>
    <dbReference type="NCBI Taxonomy" id="7038"/>
    <lineage>
        <taxon>Eukaryota</taxon>
        <taxon>Metazoa</taxon>
        <taxon>Ecdysozoa</taxon>
        <taxon>Arthropoda</taxon>
        <taxon>Hexapoda</taxon>
        <taxon>Insecta</taxon>
        <taxon>Pterygota</taxon>
        <taxon>Neoptera</taxon>
        <taxon>Paraneoptera</taxon>
        <taxon>Hemiptera</taxon>
        <taxon>Sternorrhyncha</taxon>
        <taxon>Aleyrodoidea</taxon>
        <taxon>Aleyrodidae</taxon>
        <taxon>Aleyrodinae</taxon>
        <taxon>Bemisia</taxon>
    </lineage>
</organism>
<dbReference type="InterPro" id="IPR050087">
    <property type="entry name" value="AON_synthase_class-II"/>
</dbReference>
<evidence type="ECO:0000256" key="5">
    <source>
        <dbReference type="ARBA" id="ARBA00013220"/>
    </source>
</evidence>
<dbReference type="KEGG" id="btab:109033207"/>
<evidence type="ECO:0000256" key="9">
    <source>
        <dbReference type="ARBA" id="ARBA00023098"/>
    </source>
</evidence>
<evidence type="ECO:0000256" key="11">
    <source>
        <dbReference type="ARBA" id="ARBA00041066"/>
    </source>
</evidence>
<keyword evidence="10" id="KW-0012">Acyltransferase</keyword>
<keyword evidence="9" id="KW-0443">Lipid metabolism</keyword>
<keyword evidence="6" id="KW-0808">Transferase</keyword>
<evidence type="ECO:0000256" key="8">
    <source>
        <dbReference type="ARBA" id="ARBA00022919"/>
    </source>
</evidence>
<dbReference type="Gene3D" id="3.40.640.10">
    <property type="entry name" value="Type I PLP-dependent aspartate aminotransferase-like (Major domain)"/>
    <property type="match status" value="1"/>
</dbReference>
<evidence type="ECO:0000313" key="16">
    <source>
        <dbReference type="Proteomes" id="UP001152759"/>
    </source>
</evidence>
<evidence type="ECO:0000256" key="7">
    <source>
        <dbReference type="ARBA" id="ARBA00022898"/>
    </source>
</evidence>
<evidence type="ECO:0000256" key="3">
    <source>
        <dbReference type="ARBA" id="ARBA00004991"/>
    </source>
</evidence>
<dbReference type="PANTHER" id="PTHR13693:SF2">
    <property type="entry name" value="SERINE PALMITOYLTRANSFERASE 1"/>
    <property type="match status" value="1"/>
</dbReference>
<sequence>MVFEPLISVNKFILNASLQDFLLESVLGVVFLWCLYSWRKKKHSALSLEEEEEIIRNWHPEPLVSSSEPPIDRDPANYPLVTSKVDVITQINGKNFLNFASHNYYGFAANPTVEKRVIDCLHKYGVGTCGPRGFYGTLDIHLNLEQKLADFMGMEEAALYSYGFSAVASAISAYAKKPDIIFADEKVNFRIQKGLDASRSTIVFFKHNDMDDLKAKLEEQRKKDLKNPSKAKKIRRFCIIEGIYMNTGNICKLPEIVALCTEYKLRVFVDESISLFTIGKTGRGVTEYFNIPTTEVDLIMGSLEFSLGSGGGFVIGTSYVVEQQRLSGLGYCFSASLAPILTEAGMAAIEVLEQDAKLKDELSSKCRYIDEQLRKLLSDFFSVSGHEESPIKHLFLVVSLPRDEEETILKSIVKYCFKRNIILSMPTYLDKEVFMPRPSILLTINVAVSTSQISEMCSVLKDACTQVCFRQKLVFASQ</sequence>
<dbReference type="GO" id="GO:0030170">
    <property type="term" value="F:pyridoxal phosphate binding"/>
    <property type="evidence" value="ECO:0007669"/>
    <property type="project" value="InterPro"/>
</dbReference>
<comment type="similarity">
    <text evidence="4">Belongs to the class-II pyridoxal-phosphate-dependent aminotransferase family.</text>
</comment>
<reference evidence="15" key="1">
    <citation type="submission" date="2021-12" db="EMBL/GenBank/DDBJ databases">
        <authorList>
            <person name="King R."/>
        </authorList>
    </citation>
    <scope>NUCLEOTIDE SEQUENCE</scope>
</reference>
<feature type="domain" description="Aminotransferase class I/classII large" evidence="14">
    <location>
        <begin position="95"/>
        <end position="412"/>
    </location>
</feature>
<dbReference type="GO" id="GO:0046512">
    <property type="term" value="P:sphingosine biosynthetic process"/>
    <property type="evidence" value="ECO:0007669"/>
    <property type="project" value="TreeGrafter"/>
</dbReference>
<accession>A0A9P0A181</accession>
<name>A0A9P0A181_BEMTA</name>
<comment type="pathway">
    <text evidence="3">Sphingolipid metabolism.</text>
</comment>
<dbReference type="GO" id="GO:0046513">
    <property type="term" value="P:ceramide biosynthetic process"/>
    <property type="evidence" value="ECO:0007669"/>
    <property type="project" value="TreeGrafter"/>
</dbReference>
<dbReference type="PANTHER" id="PTHR13693">
    <property type="entry name" value="CLASS II AMINOTRANSFERASE/8-AMINO-7-OXONONANOATE SYNTHASE"/>
    <property type="match status" value="1"/>
</dbReference>
<dbReference type="GO" id="GO:0004758">
    <property type="term" value="F:serine C-palmitoyltransferase activity"/>
    <property type="evidence" value="ECO:0007669"/>
    <property type="project" value="UniProtKB-EC"/>
</dbReference>
<keyword evidence="7" id="KW-0663">Pyridoxal phosphate</keyword>
<dbReference type="EC" id="2.3.1.50" evidence="5"/>
<dbReference type="InterPro" id="IPR015424">
    <property type="entry name" value="PyrdxlP-dep_Trfase"/>
</dbReference>
<evidence type="ECO:0000256" key="13">
    <source>
        <dbReference type="ARBA" id="ARBA00042649"/>
    </source>
</evidence>
<dbReference type="Pfam" id="PF00155">
    <property type="entry name" value="Aminotran_1_2"/>
    <property type="match status" value="1"/>
</dbReference>
<evidence type="ECO:0000259" key="14">
    <source>
        <dbReference type="Pfam" id="PF00155"/>
    </source>
</evidence>
<dbReference type="OrthoDB" id="3168162at2759"/>
<evidence type="ECO:0000256" key="10">
    <source>
        <dbReference type="ARBA" id="ARBA00023315"/>
    </source>
</evidence>
<dbReference type="GO" id="GO:0005783">
    <property type="term" value="C:endoplasmic reticulum"/>
    <property type="evidence" value="ECO:0007669"/>
    <property type="project" value="TreeGrafter"/>
</dbReference>
<dbReference type="InterPro" id="IPR015422">
    <property type="entry name" value="PyrdxlP-dep_Trfase_small"/>
</dbReference>
<dbReference type="Proteomes" id="UP001152759">
    <property type="component" value="Chromosome 1"/>
</dbReference>
<comment type="cofactor">
    <cofactor evidence="1">
        <name>pyridoxal 5'-phosphate</name>
        <dbReference type="ChEBI" id="CHEBI:597326"/>
    </cofactor>
</comment>